<keyword evidence="2" id="KW-0677">Repeat</keyword>
<dbReference type="Pfam" id="PF14500">
    <property type="entry name" value="MMS19_N"/>
    <property type="match status" value="1"/>
</dbReference>
<organism evidence="7 8">
    <name type="scientific">Triticum turgidum subsp. durum</name>
    <name type="common">Durum wheat</name>
    <name type="synonym">Triticum durum</name>
    <dbReference type="NCBI Taxonomy" id="4567"/>
    <lineage>
        <taxon>Eukaryota</taxon>
        <taxon>Viridiplantae</taxon>
        <taxon>Streptophyta</taxon>
        <taxon>Embryophyta</taxon>
        <taxon>Tracheophyta</taxon>
        <taxon>Spermatophyta</taxon>
        <taxon>Magnoliopsida</taxon>
        <taxon>Liliopsida</taxon>
        <taxon>Poales</taxon>
        <taxon>Poaceae</taxon>
        <taxon>BOP clade</taxon>
        <taxon>Pooideae</taxon>
        <taxon>Triticodae</taxon>
        <taxon>Triticeae</taxon>
        <taxon>Triticinae</taxon>
        <taxon>Triticum</taxon>
    </lineage>
</organism>
<name>A0A9R0ZMF8_TRITD</name>
<dbReference type="InterPro" id="IPR016024">
    <property type="entry name" value="ARM-type_fold"/>
</dbReference>
<feature type="domain" description="MMS19 N-terminal" evidence="6">
    <location>
        <begin position="48"/>
        <end position="316"/>
    </location>
</feature>
<protein>
    <recommendedName>
        <fullName evidence="4">MMS19 nucleotide excision repair protein</fullName>
    </recommendedName>
</protein>
<keyword evidence="3 4" id="KW-0539">Nucleus</keyword>
<dbReference type="PANTHER" id="PTHR12891">
    <property type="entry name" value="DNA REPAIR/TRANSCRIPTION PROTEIN MET18/MMS19"/>
    <property type="match status" value="1"/>
</dbReference>
<keyword evidence="4" id="KW-0227">DNA damage</keyword>
<dbReference type="EMBL" id="LT934123">
    <property type="protein sequence ID" value="VAI80615.1"/>
    <property type="molecule type" value="Genomic_DNA"/>
</dbReference>
<dbReference type="AlphaFoldDB" id="A0A9R0ZMF8"/>
<comment type="similarity">
    <text evidence="4">Belongs to the MET18/MMS19 family.</text>
</comment>
<evidence type="ECO:0000256" key="1">
    <source>
        <dbReference type="ARBA" id="ARBA00004123"/>
    </source>
</evidence>
<evidence type="ECO:0000259" key="5">
    <source>
        <dbReference type="Pfam" id="PF12460"/>
    </source>
</evidence>
<gene>
    <name evidence="7" type="ORF">TRITD_7Av1G258560</name>
</gene>
<comment type="subcellular location">
    <subcellularLocation>
        <location evidence="1 4">Nucleus</location>
    </subcellularLocation>
</comment>
<evidence type="ECO:0000313" key="8">
    <source>
        <dbReference type="Proteomes" id="UP000324705"/>
    </source>
</evidence>
<evidence type="ECO:0000256" key="4">
    <source>
        <dbReference type="RuleBase" id="RU367072"/>
    </source>
</evidence>
<feature type="domain" description="MMS19 C-terminal" evidence="5">
    <location>
        <begin position="701"/>
        <end position="993"/>
    </location>
</feature>
<reference evidence="7 8" key="1">
    <citation type="submission" date="2017-09" db="EMBL/GenBank/DDBJ databases">
        <authorList>
            <consortium name="International Durum Wheat Genome Sequencing Consortium (IDWGSC)"/>
            <person name="Milanesi L."/>
        </authorList>
    </citation>
    <scope>NUCLEOTIDE SEQUENCE [LARGE SCALE GENOMIC DNA]</scope>
    <source>
        <strain evidence="8">cv. Svevo</strain>
    </source>
</reference>
<dbReference type="GO" id="GO:0051604">
    <property type="term" value="P:protein maturation"/>
    <property type="evidence" value="ECO:0007669"/>
    <property type="project" value="UniProtKB-UniRule"/>
</dbReference>
<sequence length="1015" mass="112150">MAKVPAGEWVPHVEAFVDVSRSPAQHSAGVDALAALVNKDKLTLFDLVSKMDMYLTTTDHIVRARGILLLGQIMSHISFKWLDVNAITTLSDFFTSRLSDWQALRGALVGCLALLHRKSSVGTIMVADVKRLVEAFIADVQVQSLAAADRKMCFEIFSWILDHYPEAVKTMDDELLYWICQSIDEEKDPECLKLSFHVVEVVMKLFPDPSGIADQFASDLFELLSKYFPVYFTHGAGDNLGVTRDELSRALMHAFCASPYFEPFAIPLLLDKLSSDLPLAKLDSLKYLDNCIHCYGADRMVTHASAIWFKLKEVLFSLSSDQLLSSGSPKDAENNKNQIISEAEHCLKTAVTYIHSSDRDIFINLILLDEDIVNNIHSVTTEENSIGSSLQALGSVVSILAGSSTYLCTRVFQAHFKRLVDILGNSAGFDSQHLSIANGSSPASINYGALYLSVQMLSSCREVAVASLEGVPAEESWWLILEEKLDQIIHLFGKLLTIDSQPTQSAVRKECVSFAVKGLLILATIPEQCSLLLENAYENILLMLTLVITSKYENAHLWRLSLKTLTSIGSSAVELHASKREMVYNRIVVDKIIRLAESCDASMPLNLRLEACFEVGTASMNYMLRVARSLEETVITNISQVNGSIECADYVTCLIDFYSSRLLPWFFTSGGLNELALSFALRLWDEIGDLVTLDRIISQGLLDSLMMGMKLLVRVCTEEQQSLIVQKACGIVSLMLSLPVKALTRHLLSVDELVPAHSVQDTALVCMLSSVIVGLWPQTPVPEMMMMINLFSVFLLNGHIPAAHALASIFNKYLQNSEFSHEIKLDKILDVILGGCFSIVLPSSNLKMSCSPAATLDNANFSDSLPGSIGSKIDILCGLAWIGKGLLMRGDEKVKEISLFLLKCLSSDASLATAAADAFHVMMGDSEVCLNKKFHARIKFLYKQRFFSILMPIFLSKLKETSELTTKLVIYRAFGHIITNAPVSAVITEAHQVNYFLIEACTTFVGSEHTNCPIA</sequence>
<dbReference type="Proteomes" id="UP000324705">
    <property type="component" value="Chromosome 7A"/>
</dbReference>
<dbReference type="Gramene" id="TRITD7Av1G258560.7">
    <property type="protein sequence ID" value="TRITD7Av1G258560.7"/>
    <property type="gene ID" value="TRITD7Av1G258560"/>
</dbReference>
<dbReference type="GO" id="GO:0016226">
    <property type="term" value="P:iron-sulfur cluster assembly"/>
    <property type="evidence" value="ECO:0007669"/>
    <property type="project" value="UniProtKB-UniRule"/>
</dbReference>
<comment type="function">
    <text evidence="4">Key component of the cytosolic iron-sulfur protein assembly (CIA) complex, a multiprotein complex that mediates the incorporation of iron-sulfur cluster into apoproteins specifically involved in DNA metabolism and genomic integrity. In the CIA complex, MMS19 acts as an adapter between early-acting CIA components and a subset of cellular target iron-sulfur proteins.</text>
</comment>
<evidence type="ECO:0000256" key="3">
    <source>
        <dbReference type="ARBA" id="ARBA00023242"/>
    </source>
</evidence>
<dbReference type="InterPro" id="IPR029240">
    <property type="entry name" value="MMS19_N"/>
</dbReference>
<dbReference type="InterPro" id="IPR024687">
    <property type="entry name" value="MMS19_C"/>
</dbReference>
<evidence type="ECO:0000313" key="7">
    <source>
        <dbReference type="EMBL" id="VAI80615.1"/>
    </source>
</evidence>
<keyword evidence="4" id="KW-0234">DNA repair</keyword>
<dbReference type="InterPro" id="IPR039920">
    <property type="entry name" value="MMS19"/>
</dbReference>
<dbReference type="PANTHER" id="PTHR12891:SF0">
    <property type="entry name" value="MMS19 NUCLEOTIDE EXCISION REPAIR PROTEIN HOMOLOG"/>
    <property type="match status" value="1"/>
</dbReference>
<dbReference type="GO" id="GO:0005634">
    <property type="term" value="C:nucleus"/>
    <property type="evidence" value="ECO:0007669"/>
    <property type="project" value="UniProtKB-SubCell"/>
</dbReference>
<dbReference type="Pfam" id="PF12460">
    <property type="entry name" value="MMS19_C"/>
    <property type="match status" value="1"/>
</dbReference>
<evidence type="ECO:0000256" key="2">
    <source>
        <dbReference type="ARBA" id="ARBA00022737"/>
    </source>
</evidence>
<evidence type="ECO:0000259" key="6">
    <source>
        <dbReference type="Pfam" id="PF14500"/>
    </source>
</evidence>
<dbReference type="SUPFAM" id="SSF48371">
    <property type="entry name" value="ARM repeat"/>
    <property type="match status" value="1"/>
</dbReference>
<dbReference type="GO" id="GO:0006281">
    <property type="term" value="P:DNA repair"/>
    <property type="evidence" value="ECO:0007669"/>
    <property type="project" value="UniProtKB-UniRule"/>
</dbReference>
<accession>A0A9R0ZMF8</accession>
<keyword evidence="8" id="KW-1185">Reference proteome</keyword>
<proteinExistence type="inferred from homology"/>
<dbReference type="GO" id="GO:0097361">
    <property type="term" value="C:cytosolic [4Fe-4S] assembly targeting complex"/>
    <property type="evidence" value="ECO:0007669"/>
    <property type="project" value="UniProtKB-UniRule"/>
</dbReference>